<dbReference type="EMBL" id="QWKY01000026">
    <property type="protein sequence ID" value="RIH78164.1"/>
    <property type="molecule type" value="Genomic_DNA"/>
</dbReference>
<reference evidence="1 2" key="1">
    <citation type="submission" date="2018-08" db="EMBL/GenBank/DDBJ databases">
        <title>Meiothermus hypogaeus DSM 23238 genome sequencing project.</title>
        <authorList>
            <person name="Da Costa M.S."/>
            <person name="Albuquerque L."/>
            <person name="Raposo P."/>
            <person name="Froufe H.J.C."/>
            <person name="Barroso C.S."/>
            <person name="Egas C."/>
        </authorList>
    </citation>
    <scope>NUCLEOTIDE SEQUENCE [LARGE SCALE GENOMIC DNA]</scope>
    <source>
        <strain evidence="1 2">DSM 23238</strain>
    </source>
</reference>
<dbReference type="Proteomes" id="UP000265443">
    <property type="component" value="Unassembled WGS sequence"/>
</dbReference>
<organism evidence="1 2">
    <name type="scientific">Meiothermus hypogaeus</name>
    <dbReference type="NCBI Taxonomy" id="884155"/>
    <lineage>
        <taxon>Bacteria</taxon>
        <taxon>Thermotogati</taxon>
        <taxon>Deinococcota</taxon>
        <taxon>Deinococci</taxon>
        <taxon>Thermales</taxon>
        <taxon>Thermaceae</taxon>
        <taxon>Meiothermus</taxon>
    </lineage>
</organism>
<protein>
    <submittedName>
        <fullName evidence="1">Uncharacterized protein</fullName>
    </submittedName>
</protein>
<evidence type="ECO:0000313" key="1">
    <source>
        <dbReference type="EMBL" id="RIH78164.1"/>
    </source>
</evidence>
<accession>A0ABX9MNG4</accession>
<name>A0ABX9MNG4_9DEIN</name>
<evidence type="ECO:0000313" key="2">
    <source>
        <dbReference type="Proteomes" id="UP000265443"/>
    </source>
</evidence>
<proteinExistence type="predicted"/>
<keyword evidence="2" id="KW-1185">Reference proteome</keyword>
<gene>
    <name evidence="1" type="ORF">Mhypo_01705</name>
</gene>
<dbReference type="RefSeq" id="WP_240637169.1">
    <property type="nucleotide sequence ID" value="NZ_QWKY01000026.1"/>
</dbReference>
<sequence length="152" mass="16421">MKVVWIRLWRIAGRVAALAVLAMGGSLWMRSHNNPQPASTDIQSPYRTYTATGQVMNVKAQGANGCAVLVRLHQWVSLSDGFALAEMPQKGQLYTVGASSEQCMALEVALASLGDAEDLSSPRHIYYEAGQLRSGEWRMTRNPSAPVGCGGL</sequence>
<comment type="caution">
    <text evidence="1">The sequence shown here is derived from an EMBL/GenBank/DDBJ whole genome shotgun (WGS) entry which is preliminary data.</text>
</comment>